<evidence type="ECO:0000256" key="2">
    <source>
        <dbReference type="SAM" id="MobiDB-lite"/>
    </source>
</evidence>
<protein>
    <submittedName>
        <fullName evidence="4">U11/U12 small nuclear ribonucleoprotein 59 kDa protein</fullName>
    </submittedName>
</protein>
<dbReference type="AlphaFoldDB" id="A0A9R0IJP1"/>
<feature type="compositionally biased region" description="Low complexity" evidence="2">
    <location>
        <begin position="1"/>
        <end position="10"/>
    </location>
</feature>
<accession>A0A9R0IJP1</accession>
<dbReference type="GeneID" id="110790106"/>
<keyword evidence="3" id="KW-1185">Reference proteome</keyword>
<organism evidence="3 4">
    <name type="scientific">Spinacia oleracea</name>
    <name type="common">Spinach</name>
    <dbReference type="NCBI Taxonomy" id="3562"/>
    <lineage>
        <taxon>Eukaryota</taxon>
        <taxon>Viridiplantae</taxon>
        <taxon>Streptophyta</taxon>
        <taxon>Embryophyta</taxon>
        <taxon>Tracheophyta</taxon>
        <taxon>Spermatophyta</taxon>
        <taxon>Magnoliopsida</taxon>
        <taxon>eudicotyledons</taxon>
        <taxon>Gunneridae</taxon>
        <taxon>Pentapetalae</taxon>
        <taxon>Caryophyllales</taxon>
        <taxon>Chenopodiaceae</taxon>
        <taxon>Chenopodioideae</taxon>
        <taxon>Anserineae</taxon>
        <taxon>Spinacia</taxon>
    </lineage>
</organism>
<keyword evidence="4" id="KW-0687">Ribonucleoprotein</keyword>
<evidence type="ECO:0000256" key="1">
    <source>
        <dbReference type="SAM" id="Coils"/>
    </source>
</evidence>
<dbReference type="KEGG" id="soe:110790106"/>
<feature type="compositionally biased region" description="Pro residues" evidence="2">
    <location>
        <begin position="11"/>
        <end position="31"/>
    </location>
</feature>
<dbReference type="OrthoDB" id="2289628at2759"/>
<feature type="region of interest" description="Disordered" evidence="2">
    <location>
        <begin position="288"/>
        <end position="348"/>
    </location>
</feature>
<dbReference type="Pfam" id="PF16021">
    <property type="entry name" value="PDCD7"/>
    <property type="match status" value="1"/>
</dbReference>
<dbReference type="PANTHER" id="PTHR48190">
    <property type="entry name" value="PROGRAMMED CELL DEATH PROTEIN 7"/>
    <property type="match status" value="1"/>
</dbReference>
<dbReference type="GO" id="GO:0005689">
    <property type="term" value="C:U12-type spliceosomal complex"/>
    <property type="evidence" value="ECO:0000318"/>
    <property type="project" value="GO_Central"/>
</dbReference>
<dbReference type="InterPro" id="IPR031974">
    <property type="entry name" value="PDCD7"/>
</dbReference>
<sequence length="413" mass="46958">MNLVQYQSMAPPHPPPPQQWGPSIPPNPPPSSTFWNPFNVQHRLKDLHETLSLANALQKEMEMLMKVKEGKGGNGGNVDCSINSSEVDEFSTFFEDNRIDLGAQELISVEAANGLMSKLRFLIEPFRFVTDAGIPWEEKSAVVRLSNKVNKSKRNKLWRKRKRRRVAEVLAKAGEQFQKFDREADEWRAKEIAKDMAQQKVEKMKVIAKQKAKEERKKLEAELELALMVEKLQELRSVRIQKLKKQGHFLPEEDDKFLERIQAAVEEEERQAKAAAATDAAKDAIAAAEESRKVSQGAKLDSKDERSNYDDEENQEQRAESRSGLGSLASTSKESEKQGSDGQSHGAYDYVANLPPEFYHYYHGSNTDMGTLIEVRRTWDAYLRPGGSRIPGHWIQPPLPADEVWASYLVQQR</sequence>
<evidence type="ECO:0000313" key="4">
    <source>
        <dbReference type="RefSeq" id="XP_021850558.1"/>
    </source>
</evidence>
<dbReference type="Proteomes" id="UP000813463">
    <property type="component" value="Chromosome 2"/>
</dbReference>
<feature type="coiled-coil region" evidence="1">
    <location>
        <begin position="170"/>
        <end position="278"/>
    </location>
</feature>
<gene>
    <name evidence="4" type="primary">LOC110790106</name>
</gene>
<reference evidence="4" key="2">
    <citation type="submission" date="2025-08" db="UniProtKB">
        <authorList>
            <consortium name="RefSeq"/>
        </authorList>
    </citation>
    <scope>IDENTIFICATION</scope>
    <source>
        <tissue evidence="4">Leaf</tissue>
    </source>
</reference>
<dbReference type="RefSeq" id="XP_021850558.1">
    <property type="nucleotide sequence ID" value="XM_021994866.2"/>
</dbReference>
<feature type="region of interest" description="Disordered" evidence="2">
    <location>
        <begin position="1"/>
        <end position="33"/>
    </location>
</feature>
<keyword evidence="1" id="KW-0175">Coiled coil</keyword>
<feature type="compositionally biased region" description="Basic and acidic residues" evidence="2">
    <location>
        <begin position="300"/>
        <end position="321"/>
    </location>
</feature>
<reference evidence="3" key="1">
    <citation type="journal article" date="2021" name="Nat. Commun.">
        <title>Genomic analyses provide insights into spinach domestication and the genetic basis of agronomic traits.</title>
        <authorList>
            <person name="Cai X."/>
            <person name="Sun X."/>
            <person name="Xu C."/>
            <person name="Sun H."/>
            <person name="Wang X."/>
            <person name="Ge C."/>
            <person name="Zhang Z."/>
            <person name="Wang Q."/>
            <person name="Fei Z."/>
            <person name="Jiao C."/>
            <person name="Wang Q."/>
        </authorList>
    </citation>
    <scope>NUCLEOTIDE SEQUENCE [LARGE SCALE GENOMIC DNA]</scope>
    <source>
        <strain evidence="3">cv. Varoflay</strain>
    </source>
</reference>
<dbReference type="PANTHER" id="PTHR48190:SF2">
    <property type="entry name" value="PROGRAMMED CELL DEATH PROTEIN 7"/>
    <property type="match status" value="1"/>
</dbReference>
<dbReference type="InterPro" id="IPR052831">
    <property type="entry name" value="Apoptosis_promoter"/>
</dbReference>
<name>A0A9R0IJP1_SPIOL</name>
<evidence type="ECO:0000313" key="3">
    <source>
        <dbReference type="Proteomes" id="UP000813463"/>
    </source>
</evidence>
<proteinExistence type="predicted"/>